<accession>A0ABR1MC78</accession>
<sequence length="157" mass="17879">MKRFSRPSPLERRKIRNYKMRLRRAKQKYPDEPEKWPKPYIYKVLMGKRLFEPDLKETANAVAAAAVAAAAAGVTESRSLPGRRRNAISLPTLHSVQGITRIQSTEDLDDDAETLIGDEEYDEEWEDSEDDLKNNKDKDEGMDKDNNDEGAPTGRNG</sequence>
<gene>
    <name evidence="2" type="ORF">IWX46DRAFT_658153</name>
</gene>
<feature type="region of interest" description="Disordered" evidence="1">
    <location>
        <begin position="101"/>
        <end position="157"/>
    </location>
</feature>
<reference evidence="2 3" key="1">
    <citation type="submission" date="2024-04" db="EMBL/GenBank/DDBJ databases">
        <title>Phyllosticta paracitricarpa is synonymous to the EU quarantine fungus P. citricarpa based on phylogenomic analyses.</title>
        <authorList>
            <consortium name="Lawrence Berkeley National Laboratory"/>
            <person name="Van Ingen-Buijs V.A."/>
            <person name="Van Westerhoven A.C."/>
            <person name="Haridas S."/>
            <person name="Skiadas P."/>
            <person name="Martin F."/>
            <person name="Groenewald J.Z."/>
            <person name="Crous P.W."/>
            <person name="Seidl M.F."/>
        </authorList>
    </citation>
    <scope>NUCLEOTIDE SEQUENCE [LARGE SCALE GENOMIC DNA]</scope>
    <source>
        <strain evidence="2 3">CBS 122670</strain>
    </source>
</reference>
<dbReference type="EMBL" id="JBBPDW010000017">
    <property type="protein sequence ID" value="KAK7545627.1"/>
    <property type="molecule type" value="Genomic_DNA"/>
</dbReference>
<evidence type="ECO:0000313" key="2">
    <source>
        <dbReference type="EMBL" id="KAK7545627.1"/>
    </source>
</evidence>
<feature type="compositionally biased region" description="Basic and acidic residues" evidence="1">
    <location>
        <begin position="131"/>
        <end position="147"/>
    </location>
</feature>
<dbReference type="Proteomes" id="UP001365128">
    <property type="component" value="Unassembled WGS sequence"/>
</dbReference>
<comment type="caution">
    <text evidence="2">The sequence shown here is derived from an EMBL/GenBank/DDBJ whole genome shotgun (WGS) entry which is preliminary data.</text>
</comment>
<proteinExistence type="predicted"/>
<feature type="compositionally biased region" description="Acidic residues" evidence="1">
    <location>
        <begin position="106"/>
        <end position="130"/>
    </location>
</feature>
<name>A0ABR1MC78_9PEZI</name>
<evidence type="ECO:0000256" key="1">
    <source>
        <dbReference type="SAM" id="MobiDB-lite"/>
    </source>
</evidence>
<evidence type="ECO:0000313" key="3">
    <source>
        <dbReference type="Proteomes" id="UP001365128"/>
    </source>
</evidence>
<keyword evidence="3" id="KW-1185">Reference proteome</keyword>
<organism evidence="2 3">
    <name type="scientific">Phyllosticta citricarpa</name>
    <dbReference type="NCBI Taxonomy" id="55181"/>
    <lineage>
        <taxon>Eukaryota</taxon>
        <taxon>Fungi</taxon>
        <taxon>Dikarya</taxon>
        <taxon>Ascomycota</taxon>
        <taxon>Pezizomycotina</taxon>
        <taxon>Dothideomycetes</taxon>
        <taxon>Dothideomycetes incertae sedis</taxon>
        <taxon>Botryosphaeriales</taxon>
        <taxon>Phyllostictaceae</taxon>
        <taxon>Phyllosticta</taxon>
    </lineage>
</organism>
<protein>
    <submittedName>
        <fullName evidence="2">Uncharacterized protein</fullName>
    </submittedName>
</protein>